<reference evidence="1 2" key="1">
    <citation type="submission" date="2024-05" db="EMBL/GenBank/DDBJ databases">
        <title>Culex pipiens pipiens assembly and annotation.</title>
        <authorList>
            <person name="Alout H."/>
            <person name="Durand T."/>
        </authorList>
    </citation>
    <scope>NUCLEOTIDE SEQUENCE [LARGE SCALE GENOMIC DNA]</scope>
    <source>
        <strain evidence="1">HA-2024</strain>
        <tissue evidence="1">Whole body</tissue>
    </source>
</reference>
<organism evidence="1 2">
    <name type="scientific">Culex pipiens pipiens</name>
    <name type="common">Northern house mosquito</name>
    <dbReference type="NCBI Taxonomy" id="38569"/>
    <lineage>
        <taxon>Eukaryota</taxon>
        <taxon>Metazoa</taxon>
        <taxon>Ecdysozoa</taxon>
        <taxon>Arthropoda</taxon>
        <taxon>Hexapoda</taxon>
        <taxon>Insecta</taxon>
        <taxon>Pterygota</taxon>
        <taxon>Neoptera</taxon>
        <taxon>Endopterygota</taxon>
        <taxon>Diptera</taxon>
        <taxon>Nematocera</taxon>
        <taxon>Culicoidea</taxon>
        <taxon>Culicidae</taxon>
        <taxon>Culicinae</taxon>
        <taxon>Culicini</taxon>
        <taxon>Culex</taxon>
        <taxon>Culex</taxon>
    </lineage>
</organism>
<proteinExistence type="predicted"/>
<comment type="caution">
    <text evidence="1">The sequence shown here is derived from an EMBL/GenBank/DDBJ whole genome shotgun (WGS) entry which is preliminary data.</text>
</comment>
<dbReference type="EMBL" id="JBEHCU010008940">
    <property type="protein sequence ID" value="KAL1380814.1"/>
    <property type="molecule type" value="Genomic_DNA"/>
</dbReference>
<gene>
    <name evidence="1" type="ORF">pipiens_013907</name>
</gene>
<evidence type="ECO:0000313" key="1">
    <source>
        <dbReference type="EMBL" id="KAL1380814.1"/>
    </source>
</evidence>
<dbReference type="AlphaFoldDB" id="A0ABD1CZ12"/>
<evidence type="ECO:0000313" key="2">
    <source>
        <dbReference type="Proteomes" id="UP001562425"/>
    </source>
</evidence>
<keyword evidence="2" id="KW-1185">Reference proteome</keyword>
<accession>A0ABD1CZ12</accession>
<sequence>MTTLVLKSPSLVTLMVPRETSPTTPHQSRHRPRLTATRWAIARVNEFDDGAKTYEILPDAAKLLPVVEGRKPLDVLRRMQKLQMTEPVPELTATEIIFATLPGGHTISYKSDEAKSR</sequence>
<name>A0ABD1CZ12_CULPP</name>
<dbReference type="Proteomes" id="UP001562425">
    <property type="component" value="Unassembled WGS sequence"/>
</dbReference>
<protein>
    <submittedName>
        <fullName evidence="1">Uncharacterized protein</fullName>
    </submittedName>
</protein>